<protein>
    <submittedName>
        <fullName evidence="1">Uncharacterized protein</fullName>
    </submittedName>
</protein>
<organism evidence="1 2">
    <name type="scientific">Adlercreutzia equolifaciens subsp. celatus DSM 18785</name>
    <dbReference type="NCBI Taxonomy" id="1121021"/>
    <lineage>
        <taxon>Bacteria</taxon>
        <taxon>Bacillati</taxon>
        <taxon>Actinomycetota</taxon>
        <taxon>Coriobacteriia</taxon>
        <taxon>Eggerthellales</taxon>
        <taxon>Eggerthellaceae</taxon>
        <taxon>Adlercreutzia</taxon>
    </lineage>
</organism>
<evidence type="ECO:0000313" key="2">
    <source>
        <dbReference type="Proteomes" id="UP000278327"/>
    </source>
</evidence>
<keyword evidence="2" id="KW-1185">Reference proteome</keyword>
<dbReference type="Proteomes" id="UP000278327">
    <property type="component" value="Unassembled WGS sequence"/>
</dbReference>
<reference evidence="1 2" key="1">
    <citation type="journal article" date="2019" name="Microbiol. Resour. Announc.">
        <title>Draft Genome Sequences of Type Strains of Gordonibacter faecihominis, Paraeggerthella hongkongensis, Parvibacter caecicola,Slackia equolifaciens, Slackia faecicanis, and Slackia isoflavoniconvertens.</title>
        <authorList>
            <person name="Danylec N."/>
            <person name="Stoll D.A."/>
            <person name="Dotsch A."/>
            <person name="Huch M."/>
        </authorList>
    </citation>
    <scope>NUCLEOTIDE SEQUENCE [LARGE SCALE GENOMIC DNA]</scope>
    <source>
        <strain evidence="1 2">DSM 18785</strain>
    </source>
</reference>
<gene>
    <name evidence="1" type="ORF">DMP10_06610</name>
</gene>
<evidence type="ECO:0000313" key="1">
    <source>
        <dbReference type="EMBL" id="RNL37930.1"/>
    </source>
</evidence>
<sequence>MSVMRKRESKTSADRRRVAEEAVRIREAGIPVLAKDIAESLSLDAATVGRNLRALGLSFHGPMGWYGPSDGDFSAFDANTKCWCAPSSTAEGAMAEAENPTLVGRCEWFWPTPDAERVIEDMGDQAEEFVEDGADLWLGGSVPQDDVDDLQRRLQEAVDDWMRDRDLQPLLFRAVEGEPC</sequence>
<name>A0A3N0ATJ9_9ACTN</name>
<dbReference type="EMBL" id="QICA01000009">
    <property type="protein sequence ID" value="RNL37930.1"/>
    <property type="molecule type" value="Genomic_DNA"/>
</dbReference>
<comment type="caution">
    <text evidence="1">The sequence shown here is derived from an EMBL/GenBank/DDBJ whole genome shotgun (WGS) entry which is preliminary data.</text>
</comment>
<proteinExistence type="predicted"/>
<accession>A0A3N0ATJ9</accession>
<dbReference type="AlphaFoldDB" id="A0A3N0ATJ9"/>